<accession>A0A1D6Q1S2</accession>
<protein>
    <submittedName>
        <fullName evidence="1">Transducin/WD40 repeat-like superfamily protein</fullName>
    </submittedName>
</protein>
<organism evidence="1">
    <name type="scientific">Zea mays</name>
    <name type="common">Maize</name>
    <dbReference type="NCBI Taxonomy" id="4577"/>
    <lineage>
        <taxon>Eukaryota</taxon>
        <taxon>Viridiplantae</taxon>
        <taxon>Streptophyta</taxon>
        <taxon>Embryophyta</taxon>
        <taxon>Tracheophyta</taxon>
        <taxon>Spermatophyta</taxon>
        <taxon>Magnoliopsida</taxon>
        <taxon>Liliopsida</taxon>
        <taxon>Poales</taxon>
        <taxon>Poaceae</taxon>
        <taxon>PACMAD clade</taxon>
        <taxon>Panicoideae</taxon>
        <taxon>Andropogonodae</taxon>
        <taxon>Andropogoneae</taxon>
        <taxon>Tripsacinae</taxon>
        <taxon>Zea</taxon>
    </lineage>
</organism>
<dbReference type="EMBL" id="CM000780">
    <property type="protein sequence ID" value="AQK52563.1"/>
    <property type="molecule type" value="Genomic_DNA"/>
</dbReference>
<sequence>MAPHYQAATLIASLSYPNAIAWSGDNLVAVASSHIVTILFSMFEENIIKEACLDALKHEVELWR</sequence>
<dbReference type="STRING" id="4577.A0A1D6Q1S2"/>
<evidence type="ECO:0000313" key="1">
    <source>
        <dbReference type="EMBL" id="AQK52563.1"/>
    </source>
</evidence>
<proteinExistence type="predicted"/>
<name>A0A1D6Q1S2_MAIZE</name>
<dbReference type="EMBL" id="CM000780">
    <property type="protein sequence ID" value="AQK52564.1"/>
    <property type="molecule type" value="Genomic_DNA"/>
</dbReference>
<dbReference type="AlphaFoldDB" id="A0A1D6Q1S2"/>
<reference evidence="1" key="1">
    <citation type="submission" date="2015-12" db="EMBL/GenBank/DDBJ databases">
        <title>Update maize B73 reference genome by single molecule sequencing technologies.</title>
        <authorList>
            <consortium name="Maize Genome Sequencing Project"/>
            <person name="Ware D."/>
        </authorList>
    </citation>
    <scope>NUCLEOTIDE SEQUENCE</scope>
    <source>
        <tissue evidence="1">Seedling</tissue>
    </source>
</reference>
<gene>
    <name evidence="1" type="ORF">ZEAMMB73_Zm00001d050464</name>
</gene>
<dbReference type="InParanoid" id="A0A1D6Q1S2"/>